<dbReference type="InterPro" id="IPR036259">
    <property type="entry name" value="MFS_trans_sf"/>
</dbReference>
<evidence type="ECO:0000256" key="3">
    <source>
        <dbReference type="ARBA" id="ARBA00022692"/>
    </source>
</evidence>
<evidence type="ECO:0000256" key="5">
    <source>
        <dbReference type="ARBA" id="ARBA00023136"/>
    </source>
</evidence>
<dbReference type="SUPFAM" id="SSF103473">
    <property type="entry name" value="MFS general substrate transporter"/>
    <property type="match status" value="1"/>
</dbReference>
<dbReference type="Pfam" id="PF07690">
    <property type="entry name" value="MFS_1"/>
    <property type="match status" value="1"/>
</dbReference>
<feature type="transmembrane region" description="Helical" evidence="7">
    <location>
        <begin position="12"/>
        <end position="30"/>
    </location>
</feature>
<feature type="transmembrane region" description="Helical" evidence="7">
    <location>
        <begin position="108"/>
        <end position="132"/>
    </location>
</feature>
<dbReference type="PANTHER" id="PTHR11360">
    <property type="entry name" value="MONOCARBOXYLATE TRANSPORTER"/>
    <property type="match status" value="1"/>
</dbReference>
<keyword evidence="4 7" id="KW-1133">Transmembrane helix</keyword>
<dbReference type="CDD" id="cd17355">
    <property type="entry name" value="MFS_YcxA_like"/>
    <property type="match status" value="1"/>
</dbReference>
<feature type="transmembrane region" description="Helical" evidence="7">
    <location>
        <begin position="144"/>
        <end position="165"/>
    </location>
</feature>
<comment type="caution">
    <text evidence="9">The sequence shown here is derived from an EMBL/GenBank/DDBJ whole genome shotgun (WGS) entry which is preliminary data.</text>
</comment>
<feature type="transmembrane region" description="Helical" evidence="7">
    <location>
        <begin position="323"/>
        <end position="347"/>
    </location>
</feature>
<evidence type="ECO:0000256" key="4">
    <source>
        <dbReference type="ARBA" id="ARBA00022989"/>
    </source>
</evidence>
<evidence type="ECO:0000256" key="7">
    <source>
        <dbReference type="SAM" id="Phobius"/>
    </source>
</evidence>
<evidence type="ECO:0000313" key="10">
    <source>
        <dbReference type="Proteomes" id="UP000215459"/>
    </source>
</evidence>
<reference evidence="9 10" key="1">
    <citation type="submission" date="2017-07" db="EMBL/GenBank/DDBJ databases">
        <title>The genome sequence of Paludifilum halophilum highlights mechanisms for microbial adaptation to high salt environemnts.</title>
        <authorList>
            <person name="Belbahri L."/>
        </authorList>
    </citation>
    <scope>NUCLEOTIDE SEQUENCE [LARGE SCALE GENOMIC DNA]</scope>
    <source>
        <strain evidence="9 10">DSM 102817</strain>
    </source>
</reference>
<dbReference type="InterPro" id="IPR050327">
    <property type="entry name" value="Proton-linked_MCT"/>
</dbReference>
<dbReference type="InterPro" id="IPR020846">
    <property type="entry name" value="MFS_dom"/>
</dbReference>
<keyword evidence="3 7" id="KW-0812">Transmembrane</keyword>
<evidence type="ECO:0000256" key="2">
    <source>
        <dbReference type="ARBA" id="ARBA00022448"/>
    </source>
</evidence>
<dbReference type="Gene3D" id="1.20.1250.20">
    <property type="entry name" value="MFS general substrate transporter like domains"/>
    <property type="match status" value="1"/>
</dbReference>
<keyword evidence="2" id="KW-0813">Transport</keyword>
<dbReference type="InterPro" id="IPR011701">
    <property type="entry name" value="MFS"/>
</dbReference>
<feature type="region of interest" description="Disordered" evidence="6">
    <location>
        <begin position="204"/>
        <end position="224"/>
    </location>
</feature>
<dbReference type="EMBL" id="NOWF01000006">
    <property type="protein sequence ID" value="OYD07570.1"/>
    <property type="molecule type" value="Genomic_DNA"/>
</dbReference>
<protein>
    <submittedName>
        <fullName evidence="9">MFS transporter</fullName>
    </submittedName>
</protein>
<feature type="compositionally biased region" description="Acidic residues" evidence="6">
    <location>
        <begin position="215"/>
        <end position="224"/>
    </location>
</feature>
<feature type="transmembrane region" description="Helical" evidence="7">
    <location>
        <begin position="177"/>
        <end position="194"/>
    </location>
</feature>
<feature type="transmembrane region" description="Helical" evidence="7">
    <location>
        <begin position="270"/>
        <end position="293"/>
    </location>
</feature>
<keyword evidence="10" id="KW-1185">Reference proteome</keyword>
<comment type="subcellular location">
    <subcellularLocation>
        <location evidence="1">Cell membrane</location>
        <topology evidence="1">Multi-pass membrane protein</topology>
    </subcellularLocation>
</comment>
<sequence>MEGSAAAPAPKLYYGWWIVFISAMGLFFSAPGQTYSNSVFIDHYIRDFGWSRSLVSGIYSGATLIAGVLLMLIGRLVDRWGQRRMMVVVGGMLALSCFWNSVVFTPVMLFVGFLCARLFGQGSMTLVPNTLVPQWFIKKRGRALSLMMIGGFAGATFAPMINAWLIDQWSWPVAWRVWGIALLLVFVPTAWVWVRNTPEEMGLLPDQSGARTSDSSEEEPEEESWTLREAMKTRSFWLILVCVSIPALVNTGLTFHLTSIFREQGLGVSTAALVLGLMAFTGFPMTLVSGYIVDRFPVQRVLAGTFLIQLVFLVWVLQVHSPMAAIVFALLWGTCNGLEQIILSAIWPEYFGRRYLGSIRGVAMMMVVGSALGPLPFGVAFDHFGGYMEIIFLTCILPVIGFLAAALSPPPQKSAAAEKG</sequence>
<evidence type="ECO:0000256" key="1">
    <source>
        <dbReference type="ARBA" id="ARBA00004651"/>
    </source>
</evidence>
<proteinExistence type="predicted"/>
<feature type="domain" description="Major facilitator superfamily (MFS) profile" evidence="8">
    <location>
        <begin position="18"/>
        <end position="413"/>
    </location>
</feature>
<name>A0A235B5J7_9BACL</name>
<dbReference type="PANTHER" id="PTHR11360:SF308">
    <property type="entry name" value="BLL3089 PROTEIN"/>
    <property type="match status" value="1"/>
</dbReference>
<feature type="transmembrane region" description="Helical" evidence="7">
    <location>
        <begin position="236"/>
        <end position="258"/>
    </location>
</feature>
<dbReference type="OrthoDB" id="182417at2"/>
<organism evidence="9 10">
    <name type="scientific">Paludifilum halophilum</name>
    <dbReference type="NCBI Taxonomy" id="1642702"/>
    <lineage>
        <taxon>Bacteria</taxon>
        <taxon>Bacillati</taxon>
        <taxon>Bacillota</taxon>
        <taxon>Bacilli</taxon>
        <taxon>Bacillales</taxon>
        <taxon>Thermoactinomycetaceae</taxon>
        <taxon>Paludifilum</taxon>
    </lineage>
</organism>
<dbReference type="GO" id="GO:0022857">
    <property type="term" value="F:transmembrane transporter activity"/>
    <property type="evidence" value="ECO:0007669"/>
    <property type="project" value="InterPro"/>
</dbReference>
<evidence type="ECO:0000256" key="6">
    <source>
        <dbReference type="SAM" id="MobiDB-lite"/>
    </source>
</evidence>
<evidence type="ECO:0000259" key="8">
    <source>
        <dbReference type="PROSITE" id="PS50850"/>
    </source>
</evidence>
<dbReference type="PROSITE" id="PS50850">
    <property type="entry name" value="MFS"/>
    <property type="match status" value="1"/>
</dbReference>
<evidence type="ECO:0000313" key="9">
    <source>
        <dbReference type="EMBL" id="OYD07570.1"/>
    </source>
</evidence>
<feature type="transmembrane region" description="Helical" evidence="7">
    <location>
        <begin position="300"/>
        <end position="317"/>
    </location>
</feature>
<gene>
    <name evidence="9" type="ORF">CHM34_11445</name>
</gene>
<dbReference type="Proteomes" id="UP000215459">
    <property type="component" value="Unassembled WGS sequence"/>
</dbReference>
<dbReference type="AlphaFoldDB" id="A0A235B5J7"/>
<feature type="transmembrane region" description="Helical" evidence="7">
    <location>
        <begin position="359"/>
        <end position="381"/>
    </location>
</feature>
<dbReference type="GO" id="GO:0005886">
    <property type="term" value="C:plasma membrane"/>
    <property type="evidence" value="ECO:0007669"/>
    <property type="project" value="UniProtKB-SubCell"/>
</dbReference>
<keyword evidence="5 7" id="KW-0472">Membrane</keyword>
<feature type="transmembrane region" description="Helical" evidence="7">
    <location>
        <begin position="387"/>
        <end position="407"/>
    </location>
</feature>
<feature type="transmembrane region" description="Helical" evidence="7">
    <location>
        <begin position="50"/>
        <end position="73"/>
    </location>
</feature>
<accession>A0A235B5J7</accession>